<evidence type="ECO:0000313" key="2">
    <source>
        <dbReference type="EMBL" id="PSH60231.1"/>
    </source>
</evidence>
<name>A0A2P7B1B8_9HYPH</name>
<reference evidence="3" key="1">
    <citation type="submission" date="2017-11" db="EMBL/GenBank/DDBJ databases">
        <authorList>
            <person name="Kuznetsova I."/>
            <person name="Sazanova A."/>
            <person name="Chirak E."/>
            <person name="Safronova V."/>
            <person name="Willems A."/>
        </authorList>
    </citation>
    <scope>NUCLEOTIDE SEQUENCE [LARGE SCALE GENOMIC DNA]</scope>
    <source>
        <strain evidence="3">PEPV15</strain>
    </source>
</reference>
<dbReference type="AlphaFoldDB" id="A0A2P7B1B8"/>
<evidence type="ECO:0000256" key="1">
    <source>
        <dbReference type="SAM" id="SignalP"/>
    </source>
</evidence>
<feature type="chain" id="PRO_5015108762" description="Carboxypeptidase regulatory-like domain-containing protein" evidence="1">
    <location>
        <begin position="21"/>
        <end position="151"/>
    </location>
</feature>
<dbReference type="EMBL" id="PGGN01000001">
    <property type="protein sequence ID" value="PSH60231.1"/>
    <property type="molecule type" value="Genomic_DNA"/>
</dbReference>
<gene>
    <name evidence="2" type="ORF">CU100_05910</name>
</gene>
<protein>
    <recommendedName>
        <fullName evidence="4">Carboxypeptidase regulatory-like domain-containing protein</fullName>
    </recommendedName>
</protein>
<keyword evidence="3" id="KW-1185">Reference proteome</keyword>
<proteinExistence type="predicted"/>
<dbReference type="Proteomes" id="UP000241158">
    <property type="component" value="Unassembled WGS sequence"/>
</dbReference>
<dbReference type="RefSeq" id="WP_106715547.1">
    <property type="nucleotide sequence ID" value="NZ_JACHXT010000004.1"/>
</dbReference>
<evidence type="ECO:0000313" key="3">
    <source>
        <dbReference type="Proteomes" id="UP000241158"/>
    </source>
</evidence>
<evidence type="ECO:0008006" key="4">
    <source>
        <dbReference type="Google" id="ProtNLM"/>
    </source>
</evidence>
<accession>A0A2P7B1B8</accession>
<sequence>MLTRRGAVLSLLASVMLTNGCTTQSTGPEPAYGGPTKTIRGYLRGPPYAVLTPSSVVSVTAYDATGGNSSHMAKIGGTSFTLNRTGYFPVEYEIEIPASTSVPRVALAVEIRRAGSVLFSNDRNFSQTTGRNLDIPMREAPPRIRNFRGRL</sequence>
<comment type="caution">
    <text evidence="2">The sequence shown here is derived from an EMBL/GenBank/DDBJ whole genome shotgun (WGS) entry which is preliminary data.</text>
</comment>
<keyword evidence="1" id="KW-0732">Signal</keyword>
<organism evidence="2 3">
    <name type="scientific">Phyllobacterium endophyticum</name>
    <dbReference type="NCBI Taxonomy" id="1149773"/>
    <lineage>
        <taxon>Bacteria</taxon>
        <taxon>Pseudomonadati</taxon>
        <taxon>Pseudomonadota</taxon>
        <taxon>Alphaproteobacteria</taxon>
        <taxon>Hyphomicrobiales</taxon>
        <taxon>Phyllobacteriaceae</taxon>
        <taxon>Phyllobacterium</taxon>
    </lineage>
</organism>
<dbReference type="OrthoDB" id="8115109at2"/>
<feature type="signal peptide" evidence="1">
    <location>
        <begin position="1"/>
        <end position="20"/>
    </location>
</feature>